<reference evidence="1 2" key="1">
    <citation type="journal article" date="2011" name="Genome Res.">
        <title>Phylogeny-wide analysis of social amoeba genomes highlights ancient origins for complex intercellular communication.</title>
        <authorList>
            <person name="Heidel A.J."/>
            <person name="Lawal H.M."/>
            <person name="Felder M."/>
            <person name="Schilde C."/>
            <person name="Helps N.R."/>
            <person name="Tunggal B."/>
            <person name="Rivero F."/>
            <person name="John U."/>
            <person name="Schleicher M."/>
            <person name="Eichinger L."/>
            <person name="Platzer M."/>
            <person name="Noegel A.A."/>
            <person name="Schaap P."/>
            <person name="Gloeckner G."/>
        </authorList>
    </citation>
    <scope>NUCLEOTIDE SEQUENCE [LARGE SCALE GENOMIC DNA]</scope>
    <source>
        <strain evidence="2">ATCC 26659 / Pp 5 / PN500</strain>
    </source>
</reference>
<protein>
    <submittedName>
        <fullName evidence="1">Uncharacterized protein</fullName>
    </submittedName>
</protein>
<proteinExistence type="predicted"/>
<dbReference type="GeneID" id="31359726"/>
<evidence type="ECO:0000313" key="2">
    <source>
        <dbReference type="Proteomes" id="UP000001396"/>
    </source>
</evidence>
<keyword evidence="2" id="KW-1185">Reference proteome</keyword>
<accession>D3B708</accession>
<dbReference type="Proteomes" id="UP000001396">
    <property type="component" value="Unassembled WGS sequence"/>
</dbReference>
<dbReference type="EMBL" id="ADBJ01000018">
    <property type="protein sequence ID" value="EFA82551.1"/>
    <property type="molecule type" value="Genomic_DNA"/>
</dbReference>
<sequence>MRNKAFGFYKIPIIGGSDFGNKLKQLKISICDIQLRVTYVFLGTVTVNSTGLEKEFAYAGLKKVQRSEWYAYLTIPMFSRYTSRQKSLSNEAI</sequence>
<name>D3B708_HETP5</name>
<organism evidence="1 2">
    <name type="scientific">Heterostelium pallidum (strain ATCC 26659 / Pp 5 / PN500)</name>
    <name type="common">Cellular slime mold</name>
    <name type="synonym">Polysphondylium pallidum</name>
    <dbReference type="NCBI Taxonomy" id="670386"/>
    <lineage>
        <taxon>Eukaryota</taxon>
        <taxon>Amoebozoa</taxon>
        <taxon>Evosea</taxon>
        <taxon>Eumycetozoa</taxon>
        <taxon>Dictyostelia</taxon>
        <taxon>Acytosteliales</taxon>
        <taxon>Acytosteliaceae</taxon>
        <taxon>Heterostelium</taxon>
    </lineage>
</organism>
<dbReference type="InParanoid" id="D3B708"/>
<dbReference type="RefSeq" id="XP_020434668.1">
    <property type="nucleotide sequence ID" value="XM_020575148.1"/>
</dbReference>
<comment type="caution">
    <text evidence="1">The sequence shown here is derived from an EMBL/GenBank/DDBJ whole genome shotgun (WGS) entry which is preliminary data.</text>
</comment>
<dbReference type="AlphaFoldDB" id="D3B708"/>
<evidence type="ECO:0000313" key="1">
    <source>
        <dbReference type="EMBL" id="EFA82551.1"/>
    </source>
</evidence>
<gene>
    <name evidence="1" type="ORF">PPL_04239</name>
</gene>